<feature type="signal peptide" evidence="1">
    <location>
        <begin position="1"/>
        <end position="18"/>
    </location>
</feature>
<organism evidence="2 3">
    <name type="scientific">Flavobacterium aurantiibacter</name>
    <dbReference type="NCBI Taxonomy" id="2023067"/>
    <lineage>
        <taxon>Bacteria</taxon>
        <taxon>Pseudomonadati</taxon>
        <taxon>Bacteroidota</taxon>
        <taxon>Flavobacteriia</taxon>
        <taxon>Flavobacteriales</taxon>
        <taxon>Flavobacteriaceae</taxon>
        <taxon>Flavobacterium</taxon>
    </lineage>
</organism>
<dbReference type="OrthoDB" id="1495718at2"/>
<gene>
    <name evidence="2" type="ORF">CHX27_05035</name>
</gene>
<keyword evidence="3" id="KW-1185">Reference proteome</keyword>
<dbReference type="Proteomes" id="UP000216035">
    <property type="component" value="Unassembled WGS sequence"/>
</dbReference>
<protein>
    <recommendedName>
        <fullName evidence="4">DUF3078 domain-containing protein</fullName>
    </recommendedName>
</protein>
<accession>A0A255ZXK0</accession>
<reference evidence="2 3" key="1">
    <citation type="submission" date="2017-07" db="EMBL/GenBank/DDBJ databases">
        <title>Flavobacterium cyanobacteriorum sp. nov., isolated from cyanobacterial aggregates in a eutrophic lake.</title>
        <authorList>
            <person name="Cai H."/>
        </authorList>
    </citation>
    <scope>NUCLEOTIDE SEQUENCE [LARGE SCALE GENOMIC DNA]</scope>
    <source>
        <strain evidence="2 3">TH167</strain>
    </source>
</reference>
<proteinExistence type="predicted"/>
<evidence type="ECO:0000313" key="2">
    <source>
        <dbReference type="EMBL" id="OYQ46122.1"/>
    </source>
</evidence>
<sequence>MKKFLCAALTLLFSGLWAQNTEKELVKKTEEAVKVLQDTVHRGWNTKGQFTFLVNQASFNNWVAGGENNIAGTLGVNYDLNYKRKDLTWDTKIVGAYGLIKTKNADFEKKTDDRLEINSVLGTKAFGEWYYSFFVNFRTQFTKGFIYEKDADGKEIRTENTNIFSPAYLTFGPGLFWKKSDNLKINLAPLTSKMTFVDKKYTQVPGYVDGAYFGVDANKSLRYELGLYASTYYKFDLMKNVAVENILNLYTNYLQEPQNVDMDYSLAVVMKVNKYLSANIAFQAIYDDNAFNGFQTRQIFGLGGTIDF</sequence>
<evidence type="ECO:0000256" key="1">
    <source>
        <dbReference type="SAM" id="SignalP"/>
    </source>
</evidence>
<dbReference type="Pfam" id="PF11276">
    <property type="entry name" value="DUF3078"/>
    <property type="match status" value="1"/>
</dbReference>
<keyword evidence="1" id="KW-0732">Signal</keyword>
<evidence type="ECO:0000313" key="3">
    <source>
        <dbReference type="Proteomes" id="UP000216035"/>
    </source>
</evidence>
<dbReference type="AlphaFoldDB" id="A0A255ZXK0"/>
<name>A0A255ZXK0_9FLAO</name>
<dbReference type="InterPro" id="IPR021428">
    <property type="entry name" value="DUF3078"/>
</dbReference>
<evidence type="ECO:0008006" key="4">
    <source>
        <dbReference type="Google" id="ProtNLM"/>
    </source>
</evidence>
<feature type="chain" id="PRO_5012852647" description="DUF3078 domain-containing protein" evidence="1">
    <location>
        <begin position="19"/>
        <end position="308"/>
    </location>
</feature>
<dbReference type="EMBL" id="NOXX01000170">
    <property type="protein sequence ID" value="OYQ46122.1"/>
    <property type="molecule type" value="Genomic_DNA"/>
</dbReference>
<dbReference type="RefSeq" id="WP_094485673.1">
    <property type="nucleotide sequence ID" value="NZ_NOXX01000170.1"/>
</dbReference>
<comment type="caution">
    <text evidence="2">The sequence shown here is derived from an EMBL/GenBank/DDBJ whole genome shotgun (WGS) entry which is preliminary data.</text>
</comment>